<dbReference type="NCBIfam" id="TIGR00065">
    <property type="entry name" value="ftsZ"/>
    <property type="match status" value="1"/>
</dbReference>
<dbReference type="InterPro" id="IPR008280">
    <property type="entry name" value="Tub_FtsZ_C"/>
</dbReference>
<dbReference type="InterPro" id="IPR003008">
    <property type="entry name" value="Tubulin_FtsZ_GTPase"/>
</dbReference>
<dbReference type="InterPro" id="IPR036525">
    <property type="entry name" value="Tubulin/FtsZ_GTPase_sf"/>
</dbReference>
<dbReference type="PANTHER" id="PTHR30314">
    <property type="entry name" value="CELL DIVISION PROTEIN FTSZ-RELATED"/>
    <property type="match status" value="1"/>
</dbReference>
<dbReference type="InterPro" id="IPR037103">
    <property type="entry name" value="Tubulin/FtsZ-like_C"/>
</dbReference>
<organism evidence="10 11">
    <name type="scientific">Gaopeijia maritima</name>
    <dbReference type="NCBI Taxonomy" id="3119007"/>
    <lineage>
        <taxon>Bacteria</taxon>
        <taxon>Pseudomonadati</taxon>
        <taxon>Gemmatimonadota</taxon>
        <taxon>Longimicrobiia</taxon>
        <taxon>Gaopeijiales</taxon>
        <taxon>Gaopeijiaceae</taxon>
        <taxon>Gaopeijia</taxon>
    </lineage>
</organism>
<dbReference type="SMART" id="SM00865">
    <property type="entry name" value="Tubulin_C"/>
    <property type="match status" value="1"/>
</dbReference>
<dbReference type="Gene3D" id="3.40.50.1440">
    <property type="entry name" value="Tubulin/FtsZ, GTPase domain"/>
    <property type="match status" value="1"/>
</dbReference>
<gene>
    <name evidence="4 10" type="primary">ftsZ</name>
    <name evidence="10" type="ORF">WI372_13760</name>
</gene>
<feature type="binding site" evidence="4">
    <location>
        <position position="141"/>
    </location>
    <ligand>
        <name>GTP</name>
        <dbReference type="ChEBI" id="CHEBI:37565"/>
    </ligand>
</feature>
<dbReference type="PROSITE" id="PS01134">
    <property type="entry name" value="FTSZ_1"/>
    <property type="match status" value="1"/>
</dbReference>
<dbReference type="PANTHER" id="PTHR30314:SF3">
    <property type="entry name" value="MITOCHONDRIAL DIVISION PROTEIN FSZA"/>
    <property type="match status" value="1"/>
</dbReference>
<dbReference type="EMBL" id="JBBHLI010000009">
    <property type="protein sequence ID" value="MEK9502054.1"/>
    <property type="molecule type" value="Genomic_DNA"/>
</dbReference>
<evidence type="ECO:0000313" key="10">
    <source>
        <dbReference type="EMBL" id="MEK9502054.1"/>
    </source>
</evidence>
<dbReference type="HAMAP" id="MF_00909">
    <property type="entry name" value="FtsZ"/>
    <property type="match status" value="1"/>
</dbReference>
<dbReference type="SUPFAM" id="SSF52490">
    <property type="entry name" value="Tubulin nucleotide-binding domain-like"/>
    <property type="match status" value="1"/>
</dbReference>
<dbReference type="RefSeq" id="WP_405276814.1">
    <property type="nucleotide sequence ID" value="NZ_CP144380.1"/>
</dbReference>
<feature type="binding site" evidence="4">
    <location>
        <begin position="23"/>
        <end position="27"/>
    </location>
    <ligand>
        <name>GTP</name>
        <dbReference type="ChEBI" id="CHEBI:37565"/>
    </ligand>
</feature>
<keyword evidence="4 6" id="KW-0132">Cell division</keyword>
<accession>A0ABU9ED68</accession>
<protein>
    <recommendedName>
        <fullName evidence="4 5">Cell division protein FtsZ</fullName>
    </recommendedName>
</protein>
<comment type="subunit">
    <text evidence="4">Homodimer. Polymerizes to form a dynamic ring structure in a strictly GTP-dependent manner. Interacts directly with several other division proteins.</text>
</comment>
<keyword evidence="2 4" id="KW-0547">Nucleotide-binding</keyword>
<feature type="domain" description="Tubulin/FtsZ 2-layer sandwich" evidence="9">
    <location>
        <begin position="209"/>
        <end position="327"/>
    </location>
</feature>
<dbReference type="Pfam" id="PF12327">
    <property type="entry name" value="FtsZ_C"/>
    <property type="match status" value="1"/>
</dbReference>
<proteinExistence type="inferred from homology"/>
<dbReference type="PRINTS" id="PR00423">
    <property type="entry name" value="CELLDVISFTSZ"/>
</dbReference>
<dbReference type="Pfam" id="PF00091">
    <property type="entry name" value="Tubulin"/>
    <property type="match status" value="1"/>
</dbReference>
<name>A0ABU9ED68_9BACT</name>
<keyword evidence="3 4" id="KW-0342">GTP-binding</keyword>
<feature type="binding site" evidence="4">
    <location>
        <position position="145"/>
    </location>
    <ligand>
        <name>GTP</name>
        <dbReference type="ChEBI" id="CHEBI:37565"/>
    </ligand>
</feature>
<evidence type="ECO:0000313" key="11">
    <source>
        <dbReference type="Proteomes" id="UP001484239"/>
    </source>
</evidence>
<dbReference type="Gene3D" id="3.30.1330.20">
    <property type="entry name" value="Tubulin/FtsZ, C-terminal domain"/>
    <property type="match status" value="1"/>
</dbReference>
<keyword evidence="4 6" id="KW-0131">Cell cycle</keyword>
<dbReference type="Proteomes" id="UP001484239">
    <property type="component" value="Unassembled WGS sequence"/>
</dbReference>
<comment type="function">
    <text evidence="4 6">Essential cell division protein that forms a contractile ring structure (Z ring) at the future cell division site. The regulation of the ring assembly controls the timing and the location of cell division. One of the functions of the FtsZ ring is to recruit other cell division proteins to the septum to produce a new cell wall between the dividing cells. Binds GTP and shows GTPase activity.</text>
</comment>
<keyword evidence="4" id="KW-0963">Cytoplasm</keyword>
<dbReference type="InterPro" id="IPR000158">
    <property type="entry name" value="Cell_div_FtsZ"/>
</dbReference>
<comment type="caution">
    <text evidence="10">The sequence shown here is derived from an EMBL/GenBank/DDBJ whole genome shotgun (WGS) entry which is preliminary data.</text>
</comment>
<evidence type="ECO:0000256" key="4">
    <source>
        <dbReference type="HAMAP-Rule" id="MF_00909"/>
    </source>
</evidence>
<dbReference type="SMART" id="SM00864">
    <property type="entry name" value="Tubulin"/>
    <property type="match status" value="1"/>
</dbReference>
<feature type="region of interest" description="Disordered" evidence="7">
    <location>
        <begin position="324"/>
        <end position="352"/>
    </location>
</feature>
<dbReference type="PROSITE" id="PS01135">
    <property type="entry name" value="FTSZ_2"/>
    <property type="match status" value="1"/>
</dbReference>
<feature type="binding site" evidence="4">
    <location>
        <position position="189"/>
    </location>
    <ligand>
        <name>GTP</name>
        <dbReference type="ChEBI" id="CHEBI:37565"/>
    </ligand>
</feature>
<dbReference type="InterPro" id="IPR045061">
    <property type="entry name" value="FtsZ/CetZ"/>
</dbReference>
<evidence type="ECO:0000259" key="8">
    <source>
        <dbReference type="SMART" id="SM00864"/>
    </source>
</evidence>
<comment type="subcellular location">
    <subcellularLocation>
        <location evidence="4">Cytoplasm</location>
    </subcellularLocation>
    <text evidence="4">Assembles at midcell at the inner surface of the cytoplasmic membrane.</text>
</comment>
<sequence length="416" mass="44116">MMIFEFEETPVQNALMKVVGVGGAGGNAVNRMVDEELEGVEFISMNTDAQALKGSLAQVTMQIGKKLTRGLGAGARPEIGRQAVHESQEEVRKALEGADLVFITAGMGGGTGTGAAPMVAEIARDMGALTIGIVTRPFAFEGKKRLRQAEQGLAELKRTVDTVIVVPNDRLLAVVPKGTTFKDALKKADEVLLHATQGISDLIRVSGEVNVDFADVRTIMSCRGPALMGSGFGEGDNRAQEAAQEAISSPLLDNVSIAGAQGVLINITGGMDLAIDEVTQISTIIQEEAGDDAEIIFGAVHDPELEGQVRVTVIATGFDSSEGERQVISHDFRRPRPQSPAQTTPQRAPVSKVKQMDIESEIARGVPEAQRQVAVAGGASFSVEPAPRLGRMPGRPVSSTEIGELDIPTFIRRQMD</sequence>
<keyword evidence="11" id="KW-1185">Reference proteome</keyword>
<evidence type="ECO:0000256" key="7">
    <source>
        <dbReference type="SAM" id="MobiDB-lite"/>
    </source>
</evidence>
<evidence type="ECO:0000256" key="6">
    <source>
        <dbReference type="RuleBase" id="RU000631"/>
    </source>
</evidence>
<evidence type="ECO:0000256" key="2">
    <source>
        <dbReference type="ARBA" id="ARBA00022741"/>
    </source>
</evidence>
<dbReference type="GO" id="GO:0051301">
    <property type="term" value="P:cell division"/>
    <property type="evidence" value="ECO:0007669"/>
    <property type="project" value="UniProtKB-KW"/>
</dbReference>
<evidence type="ECO:0000259" key="9">
    <source>
        <dbReference type="SMART" id="SM00865"/>
    </source>
</evidence>
<feature type="binding site" evidence="4">
    <location>
        <begin position="110"/>
        <end position="112"/>
    </location>
    <ligand>
        <name>GTP</name>
        <dbReference type="ChEBI" id="CHEBI:37565"/>
    </ligand>
</feature>
<dbReference type="SUPFAM" id="SSF55307">
    <property type="entry name" value="Tubulin C-terminal domain-like"/>
    <property type="match status" value="1"/>
</dbReference>
<comment type="similarity">
    <text evidence="1 4 6">Belongs to the FtsZ family.</text>
</comment>
<reference evidence="10 11" key="1">
    <citation type="submission" date="2024-02" db="EMBL/GenBank/DDBJ databases">
        <title>A novel Gemmatimonadota bacterium.</title>
        <authorList>
            <person name="Du Z.-J."/>
            <person name="Ye Y.-Q."/>
        </authorList>
    </citation>
    <scope>NUCLEOTIDE SEQUENCE [LARGE SCALE GENOMIC DNA]</scope>
    <source>
        <strain evidence="10 11">DH-20</strain>
    </source>
</reference>
<dbReference type="InterPro" id="IPR024757">
    <property type="entry name" value="FtsZ_C"/>
</dbReference>
<dbReference type="InterPro" id="IPR020805">
    <property type="entry name" value="Cell_div_FtsZ_CS"/>
</dbReference>
<evidence type="ECO:0000256" key="5">
    <source>
        <dbReference type="NCBIfam" id="TIGR00065"/>
    </source>
</evidence>
<dbReference type="CDD" id="cd02201">
    <property type="entry name" value="FtsZ_type1"/>
    <property type="match status" value="1"/>
</dbReference>
<evidence type="ECO:0000256" key="1">
    <source>
        <dbReference type="ARBA" id="ARBA00009690"/>
    </source>
</evidence>
<evidence type="ECO:0000256" key="3">
    <source>
        <dbReference type="ARBA" id="ARBA00023134"/>
    </source>
</evidence>
<dbReference type="InterPro" id="IPR018316">
    <property type="entry name" value="Tubulin/FtsZ_2-layer-sand-dom"/>
</dbReference>
<feature type="domain" description="Tubulin/FtsZ GTPase" evidence="8">
    <location>
        <begin position="15"/>
        <end position="207"/>
    </location>
</feature>
<feature type="compositionally biased region" description="Basic and acidic residues" evidence="7">
    <location>
        <begin position="324"/>
        <end position="334"/>
    </location>
</feature>
<keyword evidence="4 6" id="KW-0717">Septation</keyword>